<evidence type="ECO:0000313" key="4">
    <source>
        <dbReference type="Proteomes" id="UP000484015"/>
    </source>
</evidence>
<sequence length="153" mass="17606">MRELTMSDCDVVTERIFDAPRERVFRAFSDPSILARWWGPDGFTNTFKVFDFEPGGLWKFTMHGPDGVNYPNESVFSLITRPERIEFDHVLGTPFKAIFAFIEQEGKTLLHWTMRFPTAEACAKVRDFVISANGENLDRLEEQLERLSGRAPA</sequence>
<dbReference type="Gene3D" id="3.30.530.20">
    <property type="match status" value="1"/>
</dbReference>
<dbReference type="CDD" id="cd08894">
    <property type="entry name" value="SRPBCC_CalC_Aha1-like_1"/>
    <property type="match status" value="1"/>
</dbReference>
<comment type="similarity">
    <text evidence="1">Belongs to the AHA1 family.</text>
</comment>
<feature type="domain" description="Activator of Hsp90 ATPase homologue 1/2-like C-terminal" evidence="2">
    <location>
        <begin position="18"/>
        <end position="144"/>
    </location>
</feature>
<name>A0A6L6Q0S9_9BURK</name>
<dbReference type="Proteomes" id="UP000484015">
    <property type="component" value="Unassembled WGS sequence"/>
</dbReference>
<dbReference type="InterPro" id="IPR013538">
    <property type="entry name" value="ASHA1/2-like_C"/>
</dbReference>
<dbReference type="OrthoDB" id="9805228at2"/>
<evidence type="ECO:0000313" key="3">
    <source>
        <dbReference type="EMBL" id="MTW03009.1"/>
    </source>
</evidence>
<dbReference type="InterPro" id="IPR023393">
    <property type="entry name" value="START-like_dom_sf"/>
</dbReference>
<dbReference type="SUPFAM" id="SSF55961">
    <property type="entry name" value="Bet v1-like"/>
    <property type="match status" value="1"/>
</dbReference>
<proteinExistence type="inferred from homology"/>
<gene>
    <name evidence="3" type="ORF">GM668_13035</name>
</gene>
<organism evidence="3 4">
    <name type="scientific">Pseudoduganella ginsengisoli</name>
    <dbReference type="NCBI Taxonomy" id="1462440"/>
    <lineage>
        <taxon>Bacteria</taxon>
        <taxon>Pseudomonadati</taxon>
        <taxon>Pseudomonadota</taxon>
        <taxon>Betaproteobacteria</taxon>
        <taxon>Burkholderiales</taxon>
        <taxon>Oxalobacteraceae</taxon>
        <taxon>Telluria group</taxon>
        <taxon>Pseudoduganella</taxon>
    </lineage>
</organism>
<dbReference type="AlphaFoldDB" id="A0A6L6Q0S9"/>
<dbReference type="Pfam" id="PF08327">
    <property type="entry name" value="AHSA1"/>
    <property type="match status" value="1"/>
</dbReference>
<protein>
    <submittedName>
        <fullName evidence="3">Polyketide cyclase</fullName>
    </submittedName>
</protein>
<comment type="caution">
    <text evidence="3">The sequence shown here is derived from an EMBL/GenBank/DDBJ whole genome shotgun (WGS) entry which is preliminary data.</text>
</comment>
<keyword evidence="4" id="KW-1185">Reference proteome</keyword>
<reference evidence="3 4" key="1">
    <citation type="submission" date="2019-11" db="EMBL/GenBank/DDBJ databases">
        <title>Type strains purchased from KCTC, JCM and DSMZ.</title>
        <authorList>
            <person name="Lu H."/>
        </authorList>
    </citation>
    <scope>NUCLEOTIDE SEQUENCE [LARGE SCALE GENOMIC DNA]</scope>
    <source>
        <strain evidence="3 4">KCTC 42409</strain>
    </source>
</reference>
<evidence type="ECO:0000259" key="2">
    <source>
        <dbReference type="Pfam" id="PF08327"/>
    </source>
</evidence>
<accession>A0A6L6Q0S9</accession>
<dbReference type="EMBL" id="WNLA01000007">
    <property type="protein sequence ID" value="MTW03009.1"/>
    <property type="molecule type" value="Genomic_DNA"/>
</dbReference>
<evidence type="ECO:0000256" key="1">
    <source>
        <dbReference type="ARBA" id="ARBA00006817"/>
    </source>
</evidence>